<accession>A0ABS3NCY2</accession>
<dbReference type="Proteomes" id="UP000664882">
    <property type="component" value="Unassembled WGS sequence"/>
</dbReference>
<dbReference type="RefSeq" id="WP_208003817.1">
    <property type="nucleotide sequence ID" value="NZ_JAGDFX010000001.1"/>
</dbReference>
<keyword evidence="2" id="KW-1185">Reference proteome</keyword>
<name>A0ABS3NCY2_9GAMM</name>
<comment type="caution">
    <text evidence="1">The sequence shown here is derived from an EMBL/GenBank/DDBJ whole genome shotgun (WGS) entry which is preliminary data.</text>
</comment>
<evidence type="ECO:0000313" key="1">
    <source>
        <dbReference type="EMBL" id="MBO1518237.1"/>
    </source>
</evidence>
<sequence>MATQQITMARLVASQTAFSIERDGIMIGYDRESLGMCVIKSGGITILARPSEVALLGSSPQIKIVTDELTVCVDISWRVRQALLSLYSGVCQ</sequence>
<protein>
    <submittedName>
        <fullName evidence="1">Uncharacterized protein</fullName>
    </submittedName>
</protein>
<evidence type="ECO:0000313" key="2">
    <source>
        <dbReference type="Proteomes" id="UP000664882"/>
    </source>
</evidence>
<proteinExistence type="predicted"/>
<gene>
    <name evidence="1" type="ORF">J3U76_01090</name>
</gene>
<dbReference type="EMBL" id="JAGDFX010000001">
    <property type="protein sequence ID" value="MBO1518237.1"/>
    <property type="molecule type" value="Genomic_DNA"/>
</dbReference>
<reference evidence="1 2" key="1">
    <citation type="submission" date="2021-03" db="EMBL/GenBank/DDBJ databases">
        <title>Oceanisphaera sp. nov., isolated from the intestine.</title>
        <authorList>
            <person name="Zhao L.-H."/>
            <person name="Shi L.-F."/>
        </authorList>
    </citation>
    <scope>NUCLEOTIDE SEQUENCE [LARGE SCALE GENOMIC DNA]</scope>
    <source>
        <strain evidence="1 2">DM8</strain>
    </source>
</reference>
<organism evidence="1 2">
    <name type="scientific">Oceanisphaera pacifica</name>
    <dbReference type="NCBI Taxonomy" id="2818389"/>
    <lineage>
        <taxon>Bacteria</taxon>
        <taxon>Pseudomonadati</taxon>
        <taxon>Pseudomonadota</taxon>
        <taxon>Gammaproteobacteria</taxon>
        <taxon>Aeromonadales</taxon>
        <taxon>Aeromonadaceae</taxon>
        <taxon>Oceanisphaera</taxon>
    </lineage>
</organism>